<dbReference type="OrthoDB" id="1329038at2759"/>
<reference evidence="2 3" key="1">
    <citation type="submission" date="2020-09" db="EMBL/GenBank/DDBJ databases">
        <title>De no assembly of potato wild relative species, Solanum commersonii.</title>
        <authorList>
            <person name="Cho K."/>
        </authorList>
    </citation>
    <scope>NUCLEOTIDE SEQUENCE [LARGE SCALE GENOMIC DNA]</scope>
    <source>
        <strain evidence="2">LZ3.2</strain>
        <tissue evidence="2">Leaf</tissue>
    </source>
</reference>
<feature type="compositionally biased region" description="Basic and acidic residues" evidence="1">
    <location>
        <begin position="150"/>
        <end position="171"/>
    </location>
</feature>
<organism evidence="2 3">
    <name type="scientific">Solanum commersonii</name>
    <name type="common">Commerson's wild potato</name>
    <name type="synonym">Commerson's nightshade</name>
    <dbReference type="NCBI Taxonomy" id="4109"/>
    <lineage>
        <taxon>Eukaryota</taxon>
        <taxon>Viridiplantae</taxon>
        <taxon>Streptophyta</taxon>
        <taxon>Embryophyta</taxon>
        <taxon>Tracheophyta</taxon>
        <taxon>Spermatophyta</taxon>
        <taxon>Magnoliopsida</taxon>
        <taxon>eudicotyledons</taxon>
        <taxon>Gunneridae</taxon>
        <taxon>Pentapetalae</taxon>
        <taxon>asterids</taxon>
        <taxon>lamiids</taxon>
        <taxon>Solanales</taxon>
        <taxon>Solanaceae</taxon>
        <taxon>Solanoideae</taxon>
        <taxon>Solaneae</taxon>
        <taxon>Solanum</taxon>
    </lineage>
</organism>
<evidence type="ECO:0000313" key="3">
    <source>
        <dbReference type="Proteomes" id="UP000824120"/>
    </source>
</evidence>
<sequence length="203" mass="23547">MRMKTDEVVEKWVKINYDYGPKYCQTCMIQGHDEEQCYVVHPDLHPNRDKSEYDEGKKVEGKHNKNTNKDNDIKRKQSEQHHGRKEDEFVHNEELLLKNGEEGSSYMARRDSVTTPRLFETSIGEIRVNQGEDAVISKGPDLIDEDEEVMQQRKDTEEDEGIKFNKQEISKAGDLSPRHTNSLKNGARKGRPFIPITSTNKEQ</sequence>
<protein>
    <submittedName>
        <fullName evidence="2">Uncharacterized protein</fullName>
    </submittedName>
</protein>
<evidence type="ECO:0000313" key="2">
    <source>
        <dbReference type="EMBL" id="KAG5605216.1"/>
    </source>
</evidence>
<feature type="region of interest" description="Disordered" evidence="1">
    <location>
        <begin position="148"/>
        <end position="203"/>
    </location>
</feature>
<dbReference type="Proteomes" id="UP000824120">
    <property type="component" value="Chromosome 5"/>
</dbReference>
<evidence type="ECO:0000256" key="1">
    <source>
        <dbReference type="SAM" id="MobiDB-lite"/>
    </source>
</evidence>
<comment type="caution">
    <text evidence="2">The sequence shown here is derived from an EMBL/GenBank/DDBJ whole genome shotgun (WGS) entry which is preliminary data.</text>
</comment>
<name>A0A9J5YZL8_SOLCO</name>
<proteinExistence type="predicted"/>
<gene>
    <name evidence="2" type="ORF">H5410_026708</name>
</gene>
<accession>A0A9J5YZL8</accession>
<dbReference type="AlphaFoldDB" id="A0A9J5YZL8"/>
<keyword evidence="3" id="KW-1185">Reference proteome</keyword>
<dbReference type="EMBL" id="JACXVP010000005">
    <property type="protein sequence ID" value="KAG5605216.1"/>
    <property type="molecule type" value="Genomic_DNA"/>
</dbReference>
<feature type="region of interest" description="Disordered" evidence="1">
    <location>
        <begin position="43"/>
        <end position="92"/>
    </location>
</feature>